<dbReference type="EMBL" id="JACXAI010000033">
    <property type="protein sequence ID" value="MBD1382550.1"/>
    <property type="molecule type" value="Genomic_DNA"/>
</dbReference>
<evidence type="ECO:0000256" key="1">
    <source>
        <dbReference type="SAM" id="Phobius"/>
    </source>
</evidence>
<keyword evidence="1" id="KW-0812">Transmembrane</keyword>
<proteinExistence type="predicted"/>
<name>A0A926RZ83_9BACI</name>
<keyword evidence="1" id="KW-1133">Transmembrane helix</keyword>
<evidence type="ECO:0000313" key="3">
    <source>
        <dbReference type="Proteomes" id="UP000626844"/>
    </source>
</evidence>
<accession>A0A926RZ83</accession>
<dbReference type="RefSeq" id="WP_191160862.1">
    <property type="nucleotide sequence ID" value="NZ_JACXAI010000033.1"/>
</dbReference>
<keyword evidence="3" id="KW-1185">Reference proteome</keyword>
<evidence type="ECO:0000313" key="2">
    <source>
        <dbReference type="EMBL" id="MBD1382550.1"/>
    </source>
</evidence>
<dbReference type="AlphaFoldDB" id="A0A926RZ83"/>
<comment type="caution">
    <text evidence="2">The sequence shown here is derived from an EMBL/GenBank/DDBJ whole genome shotgun (WGS) entry which is preliminary data.</text>
</comment>
<keyword evidence="1" id="KW-0472">Membrane</keyword>
<feature type="transmembrane region" description="Helical" evidence="1">
    <location>
        <begin position="83"/>
        <end position="104"/>
    </location>
</feature>
<protein>
    <submittedName>
        <fullName evidence="2">DUF2512 family protein</fullName>
    </submittedName>
</protein>
<dbReference type="InterPro" id="IPR019649">
    <property type="entry name" value="DUF2512"/>
</dbReference>
<feature type="transmembrane region" description="Helical" evidence="1">
    <location>
        <begin position="7"/>
        <end position="28"/>
    </location>
</feature>
<dbReference type="Pfam" id="PF10710">
    <property type="entry name" value="DUF2512"/>
    <property type="match status" value="1"/>
</dbReference>
<feature type="transmembrane region" description="Helical" evidence="1">
    <location>
        <begin position="34"/>
        <end position="52"/>
    </location>
</feature>
<sequence length="143" mass="15764">MRIFSALGVKFIITFGLLSLVLGVFFGINFAYVFVYAVALTVLSYLIGDLFLLRGSNAVVAAIGDFGLSFFVLWVLLSSTIANAPVISSAFSGAVAVTIGEVVFHRLIRINNNVQGLNRRTPIQNKERYRMESAEEIDPRKKE</sequence>
<reference evidence="2" key="1">
    <citation type="submission" date="2020-09" db="EMBL/GenBank/DDBJ databases">
        <title>A novel bacterium of genus Bacillus, isolated from South China Sea.</title>
        <authorList>
            <person name="Huang H."/>
            <person name="Mo K."/>
            <person name="Hu Y."/>
        </authorList>
    </citation>
    <scope>NUCLEOTIDE SEQUENCE</scope>
    <source>
        <strain evidence="2">IB182487</strain>
    </source>
</reference>
<organism evidence="2 3">
    <name type="scientific">Metabacillus arenae</name>
    <dbReference type="NCBI Taxonomy" id="2771434"/>
    <lineage>
        <taxon>Bacteria</taxon>
        <taxon>Bacillati</taxon>
        <taxon>Bacillota</taxon>
        <taxon>Bacilli</taxon>
        <taxon>Bacillales</taxon>
        <taxon>Bacillaceae</taxon>
        <taxon>Metabacillus</taxon>
    </lineage>
</organism>
<gene>
    <name evidence="2" type="ORF">IC621_20305</name>
</gene>
<dbReference type="Proteomes" id="UP000626844">
    <property type="component" value="Unassembled WGS sequence"/>
</dbReference>
<feature type="transmembrane region" description="Helical" evidence="1">
    <location>
        <begin position="59"/>
        <end position="77"/>
    </location>
</feature>